<reference evidence="1 2" key="1">
    <citation type="submission" date="2019-07" db="EMBL/GenBank/DDBJ databases">
        <authorList>
            <person name="Huq M.A."/>
        </authorList>
    </citation>
    <scope>NUCLEOTIDE SEQUENCE [LARGE SCALE GENOMIC DNA]</scope>
    <source>
        <strain evidence="1 2">MAH-3</strain>
    </source>
</reference>
<accession>A0A556N118</accession>
<gene>
    <name evidence="1" type="ORF">FO442_08480</name>
</gene>
<evidence type="ECO:0000313" key="1">
    <source>
        <dbReference type="EMBL" id="TSJ45775.1"/>
    </source>
</evidence>
<evidence type="ECO:0000313" key="2">
    <source>
        <dbReference type="Proteomes" id="UP000316008"/>
    </source>
</evidence>
<dbReference type="RefSeq" id="WP_144332730.1">
    <property type="nucleotide sequence ID" value="NZ_VLPL01000003.1"/>
</dbReference>
<name>A0A556N118_9FLAO</name>
<dbReference type="EMBL" id="VLPL01000003">
    <property type="protein sequence ID" value="TSJ45775.1"/>
    <property type="molecule type" value="Genomic_DNA"/>
</dbReference>
<proteinExistence type="predicted"/>
<dbReference type="InterPro" id="IPR021246">
    <property type="entry name" value="DUF2797"/>
</dbReference>
<protein>
    <submittedName>
        <fullName evidence="1">DUF2797 domain-containing protein</fullName>
    </submittedName>
</protein>
<dbReference type="Proteomes" id="UP000316008">
    <property type="component" value="Unassembled WGS sequence"/>
</dbReference>
<organism evidence="1 2">
    <name type="scientific">Fluviicola chungangensis</name>
    <dbReference type="NCBI Taxonomy" id="2597671"/>
    <lineage>
        <taxon>Bacteria</taxon>
        <taxon>Pseudomonadati</taxon>
        <taxon>Bacteroidota</taxon>
        <taxon>Flavobacteriia</taxon>
        <taxon>Flavobacteriales</taxon>
        <taxon>Crocinitomicaceae</taxon>
        <taxon>Fluviicola</taxon>
    </lineage>
</organism>
<keyword evidence="2" id="KW-1185">Reference proteome</keyword>
<dbReference type="OrthoDB" id="9775734at2"/>
<dbReference type="AlphaFoldDB" id="A0A556N118"/>
<sequence length="265" mass="30341">MKGLLDKMRVSFEEPIQYQLVLNNEPQIGMNALIGREIELNWTGKIICSNCGKQTKNSFGQGFCFNCFQSAPQAAPCIINPELCKAHLGEGRDIEWEHKHHNQPHVVYLAASDTIKVGVTRAEQTLTRWIDQGASHAIILAETTNRYEAGIIEVALKSYMTDKTNWQRMLKNEINHELDLLDEKGRVEDLLPFDMRDFVSMNDTIISLNYPVEKYPLKVKSVSFDKSPVIRGKLAGIKGQYLIFDDERVLNIRKHTSYEIEFTHD</sequence>
<comment type="caution">
    <text evidence="1">The sequence shown here is derived from an EMBL/GenBank/DDBJ whole genome shotgun (WGS) entry which is preliminary data.</text>
</comment>
<dbReference type="Pfam" id="PF10977">
    <property type="entry name" value="DUF2797"/>
    <property type="match status" value="1"/>
</dbReference>